<evidence type="ECO:0000256" key="3">
    <source>
        <dbReference type="ARBA" id="ARBA00022603"/>
    </source>
</evidence>
<dbReference type="OMA" id="RIEQPFK"/>
<keyword evidence="9" id="KW-0496">Mitochondrion</keyword>
<feature type="binding site" evidence="11">
    <location>
        <position position="153"/>
    </location>
    <ligand>
        <name>S-adenosyl-L-methionine</name>
        <dbReference type="ChEBI" id="CHEBI:59789"/>
    </ligand>
</feature>
<evidence type="ECO:0000256" key="6">
    <source>
        <dbReference type="ARBA" id="ARBA00022884"/>
    </source>
</evidence>
<dbReference type="STRING" id="158441.A0A226F5V7"/>
<dbReference type="GO" id="GO:0034246">
    <property type="term" value="F:mitochondrial transcription factor activity"/>
    <property type="evidence" value="ECO:0007669"/>
    <property type="project" value="TreeGrafter"/>
</dbReference>
<evidence type="ECO:0000256" key="1">
    <source>
        <dbReference type="ARBA" id="ARBA00004173"/>
    </source>
</evidence>
<dbReference type="GO" id="GO:0003723">
    <property type="term" value="F:RNA binding"/>
    <property type="evidence" value="ECO:0007669"/>
    <property type="project" value="UniProtKB-UniRule"/>
</dbReference>
<evidence type="ECO:0000259" key="13">
    <source>
        <dbReference type="SMART" id="SM00650"/>
    </source>
</evidence>
<dbReference type="GO" id="GO:0006391">
    <property type="term" value="P:transcription initiation at mitochondrial promoter"/>
    <property type="evidence" value="ECO:0007669"/>
    <property type="project" value="TreeGrafter"/>
</dbReference>
<keyword evidence="4 11" id="KW-0808">Transferase</keyword>
<dbReference type="SUPFAM" id="SSF53335">
    <property type="entry name" value="S-adenosyl-L-methionine-dependent methyltransferases"/>
    <property type="match status" value="1"/>
</dbReference>
<comment type="similarity">
    <text evidence="11 12">Belongs to the class I-like SAM-binding methyltransferase superfamily. rRNA adenine N(6)-methyltransferase family.</text>
</comment>
<evidence type="ECO:0000256" key="11">
    <source>
        <dbReference type="PROSITE-ProRule" id="PRU01026"/>
    </source>
</evidence>
<dbReference type="GO" id="GO:0005759">
    <property type="term" value="C:mitochondrial matrix"/>
    <property type="evidence" value="ECO:0007669"/>
    <property type="project" value="TreeGrafter"/>
</dbReference>
<accession>A0A226F5V7</accession>
<dbReference type="InterPro" id="IPR011530">
    <property type="entry name" value="rRNA_adenine_dimethylase"/>
</dbReference>
<dbReference type="InterPro" id="IPR020596">
    <property type="entry name" value="rRNA_Ade_Mease_Trfase_CS"/>
</dbReference>
<feature type="binding site" evidence="11">
    <location>
        <position position="95"/>
    </location>
    <ligand>
        <name>S-adenosyl-L-methionine</name>
        <dbReference type="ChEBI" id="CHEBI:59789"/>
    </ligand>
</feature>
<dbReference type="AlphaFoldDB" id="A0A226F5V7"/>
<dbReference type="Gene3D" id="1.10.8.100">
    <property type="entry name" value="Ribosomal RNA adenine dimethylase-like, domain 2"/>
    <property type="match status" value="1"/>
</dbReference>
<feature type="binding site" evidence="11">
    <location>
        <position position="73"/>
    </location>
    <ligand>
        <name>S-adenosyl-L-methionine</name>
        <dbReference type="ChEBI" id="CHEBI:59789"/>
    </ligand>
</feature>
<sequence>MALSAAAAIRTAASNQVASIRLPPIPSISDLVKLYKLKAIKQLSQNFLMDEKLTGKIVKAAGNLKNGYVFEVGPGPGGITRSIIMKNPKKIILIEKDKRFASALNHLRNACPPETLDIYWGDVLSFEMSKMIPDEARRDWMDDGIPPIHVLGNLPFSISTPLIIKWLSAISSKSNIWSYGRVPLTLTFQQEVAERLIAEPSQEQRSRLSVMAQHLCHVYHKFTIPGTAFVPKPDVDVGVVKFVPREEPLIHRNFSLVEKVVRQTFSMRQKYCRRGVATLFPEMVRVWFTQEMFRRSGVVTTRRPFELEMKEFASLCNAYAEICREYPSLSDYNYRGFNPDEEWNSMNGHAYQAFVLEKQEIRELDPGDPEP</sequence>
<feature type="domain" description="Ribosomal RNA adenine methylase transferase N-terminal" evidence="13">
    <location>
        <begin position="53"/>
        <end position="246"/>
    </location>
</feature>
<keyword evidence="10" id="KW-0804">Transcription</keyword>
<dbReference type="InterPro" id="IPR023165">
    <property type="entry name" value="rRNA_Ade_diMease-like_C"/>
</dbReference>
<dbReference type="SMART" id="SM00650">
    <property type="entry name" value="rADc"/>
    <property type="match status" value="1"/>
</dbReference>
<comment type="caution">
    <text evidence="14">The sequence shown here is derived from an EMBL/GenBank/DDBJ whole genome shotgun (WGS) entry which is preliminary data.</text>
</comment>
<evidence type="ECO:0000256" key="2">
    <source>
        <dbReference type="ARBA" id="ARBA00022552"/>
    </source>
</evidence>
<evidence type="ECO:0000256" key="5">
    <source>
        <dbReference type="ARBA" id="ARBA00022691"/>
    </source>
</evidence>
<dbReference type="InterPro" id="IPR001737">
    <property type="entry name" value="KsgA/Erm"/>
</dbReference>
<dbReference type="FunFam" id="1.10.8.100:FF:000006">
    <property type="entry name" value="rRNA adenine N(6)-methyltransferase"/>
    <property type="match status" value="1"/>
</dbReference>
<organism evidence="14 15">
    <name type="scientific">Folsomia candida</name>
    <name type="common">Springtail</name>
    <dbReference type="NCBI Taxonomy" id="158441"/>
    <lineage>
        <taxon>Eukaryota</taxon>
        <taxon>Metazoa</taxon>
        <taxon>Ecdysozoa</taxon>
        <taxon>Arthropoda</taxon>
        <taxon>Hexapoda</taxon>
        <taxon>Collembola</taxon>
        <taxon>Entomobryomorpha</taxon>
        <taxon>Isotomoidea</taxon>
        <taxon>Isotomidae</taxon>
        <taxon>Proisotominae</taxon>
        <taxon>Folsomia</taxon>
    </lineage>
</organism>
<dbReference type="PROSITE" id="PS01131">
    <property type="entry name" value="RRNA_A_DIMETH"/>
    <property type="match status" value="1"/>
</dbReference>
<evidence type="ECO:0000256" key="10">
    <source>
        <dbReference type="ARBA" id="ARBA00023163"/>
    </source>
</evidence>
<comment type="subcellular location">
    <subcellularLocation>
        <location evidence="1">Mitochondrion</location>
    </subcellularLocation>
</comment>
<keyword evidence="6 11" id="KW-0694">RNA-binding</keyword>
<gene>
    <name evidence="14" type="ORF">Fcan01_02045</name>
</gene>
<evidence type="ECO:0000313" key="15">
    <source>
        <dbReference type="Proteomes" id="UP000198287"/>
    </source>
</evidence>
<reference evidence="14 15" key="1">
    <citation type="submission" date="2015-12" db="EMBL/GenBank/DDBJ databases">
        <title>The genome of Folsomia candida.</title>
        <authorList>
            <person name="Faddeeva A."/>
            <person name="Derks M.F."/>
            <person name="Anvar Y."/>
            <person name="Smit S."/>
            <person name="Van Straalen N."/>
            <person name="Roelofs D."/>
        </authorList>
    </citation>
    <scope>NUCLEOTIDE SEQUENCE [LARGE SCALE GENOMIC DNA]</scope>
    <source>
        <strain evidence="14 15">VU population</strain>
        <tissue evidence="14">Whole body</tissue>
    </source>
</reference>
<dbReference type="InterPro" id="IPR020598">
    <property type="entry name" value="rRNA_Ade_methylase_Trfase_N"/>
</dbReference>
<evidence type="ECO:0000256" key="9">
    <source>
        <dbReference type="ARBA" id="ARBA00023128"/>
    </source>
</evidence>
<feature type="binding site" evidence="11">
    <location>
        <position position="122"/>
    </location>
    <ligand>
        <name>S-adenosyl-L-methionine</name>
        <dbReference type="ChEBI" id="CHEBI:59789"/>
    </ligand>
</feature>
<evidence type="ECO:0000256" key="4">
    <source>
        <dbReference type="ARBA" id="ARBA00022679"/>
    </source>
</evidence>
<evidence type="ECO:0000313" key="14">
    <source>
        <dbReference type="EMBL" id="OXA64887.1"/>
    </source>
</evidence>
<dbReference type="Pfam" id="PF00398">
    <property type="entry name" value="RrnaAD"/>
    <property type="match status" value="1"/>
</dbReference>
<dbReference type="EMBL" id="LNIX01000001">
    <property type="protein sequence ID" value="OXA64887.1"/>
    <property type="molecule type" value="Genomic_DNA"/>
</dbReference>
<keyword evidence="5 11" id="KW-0949">S-adenosyl-L-methionine</keyword>
<dbReference type="InterPro" id="IPR029063">
    <property type="entry name" value="SAM-dependent_MTases_sf"/>
</dbReference>
<dbReference type="EC" id="2.1.1.-" evidence="12"/>
<keyword evidence="7" id="KW-0809">Transit peptide</keyword>
<dbReference type="NCBIfam" id="TIGR00755">
    <property type="entry name" value="ksgA"/>
    <property type="match status" value="1"/>
</dbReference>
<keyword evidence="3 11" id="KW-0489">Methyltransferase</keyword>
<dbReference type="GO" id="GO:0000179">
    <property type="term" value="F:rRNA (adenine-N6,N6-)-dimethyltransferase activity"/>
    <property type="evidence" value="ECO:0007669"/>
    <property type="project" value="UniProtKB-UniRule"/>
</dbReference>
<dbReference type="PROSITE" id="PS51689">
    <property type="entry name" value="SAM_RNA_A_N6_MT"/>
    <property type="match status" value="1"/>
</dbReference>
<name>A0A226F5V7_FOLCA</name>
<dbReference type="FunFam" id="3.40.50.150:FF:000109">
    <property type="entry name" value="rRNA adenine N(6)-methyltransferase"/>
    <property type="match status" value="1"/>
</dbReference>
<keyword evidence="15" id="KW-1185">Reference proteome</keyword>
<feature type="binding site" evidence="11">
    <location>
        <position position="48"/>
    </location>
    <ligand>
        <name>S-adenosyl-L-methionine</name>
        <dbReference type="ChEBI" id="CHEBI:59789"/>
    </ligand>
</feature>
<evidence type="ECO:0000256" key="7">
    <source>
        <dbReference type="ARBA" id="ARBA00022946"/>
    </source>
</evidence>
<protein>
    <recommendedName>
        <fullName evidence="12">rRNA adenine N(6)-methyltransferase</fullName>
        <ecNumber evidence="12">2.1.1.-</ecNumber>
    </recommendedName>
</protein>
<dbReference type="PANTHER" id="PTHR11727:SF17">
    <property type="entry name" value="DIMETHYLADENOSINE TRANSFERASE 1, MITOCHONDRIAL"/>
    <property type="match status" value="1"/>
</dbReference>
<evidence type="ECO:0000256" key="8">
    <source>
        <dbReference type="ARBA" id="ARBA00023015"/>
    </source>
</evidence>
<evidence type="ECO:0000256" key="12">
    <source>
        <dbReference type="RuleBase" id="RU362106"/>
    </source>
</evidence>
<feature type="binding site" evidence="11">
    <location>
        <position position="46"/>
    </location>
    <ligand>
        <name>S-adenosyl-L-methionine</name>
        <dbReference type="ChEBI" id="CHEBI:59789"/>
    </ligand>
</feature>
<dbReference type="Proteomes" id="UP000198287">
    <property type="component" value="Unassembled WGS sequence"/>
</dbReference>
<keyword evidence="2 12" id="KW-0698">rRNA processing</keyword>
<dbReference type="OrthoDB" id="16079at2759"/>
<dbReference type="PANTHER" id="PTHR11727">
    <property type="entry name" value="DIMETHYLADENOSINE TRANSFERASE"/>
    <property type="match status" value="1"/>
</dbReference>
<proteinExistence type="inferred from homology"/>
<keyword evidence="8" id="KW-0805">Transcription regulation</keyword>
<dbReference type="Gene3D" id="3.40.50.150">
    <property type="entry name" value="Vaccinia Virus protein VP39"/>
    <property type="match status" value="1"/>
</dbReference>